<keyword evidence="6" id="KW-0234">DNA repair</keyword>
<keyword evidence="4" id="KW-0805">Transcription regulation</keyword>
<evidence type="ECO:0000256" key="1">
    <source>
        <dbReference type="ARBA" id="ARBA00004123"/>
    </source>
</evidence>
<protein>
    <submittedName>
        <fullName evidence="9">Tfiih polypeptide</fullName>
    </submittedName>
</protein>
<comment type="subcellular location">
    <subcellularLocation>
        <location evidence="1">Nucleus</location>
    </subcellularLocation>
</comment>
<keyword evidence="3" id="KW-0227">DNA damage</keyword>
<dbReference type="AlphaFoldDB" id="A0AAV7YLZ7"/>
<evidence type="ECO:0000259" key="8">
    <source>
        <dbReference type="Pfam" id="PF18307"/>
    </source>
</evidence>
<sequence length="168" mass="19598">MNGKQKEFILNLHILGFICLSGHWKIYYPTPLTKYISKTDSKISQHGNIVLETNFKTKAFKMGLSAELLIQYIEHLAHPKMFLKFPIISPTVSEQFHHWEAEKNRLAFDLSTVYHDFESKKQYHTILKIALENNIELWHSDKNEIIAIKKSGEDIIVKGIKKTRDSML</sequence>
<evidence type="ECO:0000256" key="4">
    <source>
        <dbReference type="ARBA" id="ARBA00023015"/>
    </source>
</evidence>
<evidence type="ECO:0000256" key="5">
    <source>
        <dbReference type="ARBA" id="ARBA00023163"/>
    </source>
</evidence>
<keyword evidence="7" id="KW-0539">Nucleus</keyword>
<organism evidence="9 10">
    <name type="scientific">Anaeramoeba flamelloides</name>
    <dbReference type="NCBI Taxonomy" id="1746091"/>
    <lineage>
        <taxon>Eukaryota</taxon>
        <taxon>Metamonada</taxon>
        <taxon>Anaeramoebidae</taxon>
        <taxon>Anaeramoeba</taxon>
    </lineage>
</organism>
<dbReference type="GO" id="GO:0001671">
    <property type="term" value="F:ATPase activator activity"/>
    <property type="evidence" value="ECO:0007669"/>
    <property type="project" value="InterPro"/>
</dbReference>
<dbReference type="GO" id="GO:0005675">
    <property type="term" value="C:transcription factor TFIIH holo complex"/>
    <property type="evidence" value="ECO:0007669"/>
    <property type="project" value="TreeGrafter"/>
</dbReference>
<evidence type="ECO:0000256" key="7">
    <source>
        <dbReference type="ARBA" id="ARBA00023242"/>
    </source>
</evidence>
<gene>
    <name evidence="9" type="ORF">M0812_22891</name>
</gene>
<evidence type="ECO:0000256" key="3">
    <source>
        <dbReference type="ARBA" id="ARBA00022763"/>
    </source>
</evidence>
<dbReference type="PANTHER" id="PTHR13152">
    <property type="entry name" value="TFIIH, POLYPEPTIDE 4"/>
    <property type="match status" value="1"/>
</dbReference>
<reference evidence="9" key="1">
    <citation type="submission" date="2022-08" db="EMBL/GenBank/DDBJ databases">
        <title>Novel sulphate-reducing endosymbionts in the free-living metamonad Anaeramoeba.</title>
        <authorList>
            <person name="Jerlstrom-Hultqvist J."/>
            <person name="Cepicka I."/>
            <person name="Gallot-Lavallee L."/>
            <person name="Salas-Leiva D."/>
            <person name="Curtis B.A."/>
            <person name="Zahonova K."/>
            <person name="Pipaliya S."/>
            <person name="Dacks J."/>
            <person name="Roger A.J."/>
        </authorList>
    </citation>
    <scope>NUCLEOTIDE SEQUENCE</scope>
    <source>
        <strain evidence="9">Busselton2</strain>
    </source>
</reference>
<feature type="domain" description="Transcription factor Tfb2 C-terminal" evidence="8">
    <location>
        <begin position="94"/>
        <end position="156"/>
    </location>
</feature>
<evidence type="ECO:0000313" key="10">
    <source>
        <dbReference type="Proteomes" id="UP001146793"/>
    </source>
</evidence>
<keyword evidence="5" id="KW-0804">Transcription</keyword>
<dbReference type="InterPro" id="IPR004598">
    <property type="entry name" value="TFIIH_p52/Tfb2"/>
</dbReference>
<evidence type="ECO:0000256" key="6">
    <source>
        <dbReference type="ARBA" id="ARBA00023204"/>
    </source>
</evidence>
<proteinExistence type="inferred from homology"/>
<name>A0AAV7YLZ7_9EUKA</name>
<dbReference type="GO" id="GO:0000439">
    <property type="term" value="C:transcription factor TFIIH core complex"/>
    <property type="evidence" value="ECO:0007669"/>
    <property type="project" value="InterPro"/>
</dbReference>
<comment type="similarity">
    <text evidence="2">Belongs to the TFB2 family.</text>
</comment>
<dbReference type="EMBL" id="JANTQA010000051">
    <property type="protein sequence ID" value="KAJ3429891.1"/>
    <property type="molecule type" value="Genomic_DNA"/>
</dbReference>
<dbReference type="GO" id="GO:0003690">
    <property type="term" value="F:double-stranded DNA binding"/>
    <property type="evidence" value="ECO:0007669"/>
    <property type="project" value="TreeGrafter"/>
</dbReference>
<accession>A0AAV7YLZ7</accession>
<dbReference type="Pfam" id="PF18307">
    <property type="entry name" value="Tfb2_C"/>
    <property type="match status" value="1"/>
</dbReference>
<comment type="caution">
    <text evidence="9">The sequence shown here is derived from an EMBL/GenBank/DDBJ whole genome shotgun (WGS) entry which is preliminary data.</text>
</comment>
<dbReference type="Proteomes" id="UP001146793">
    <property type="component" value="Unassembled WGS sequence"/>
</dbReference>
<dbReference type="InterPro" id="IPR040662">
    <property type="entry name" value="Tfb2_C"/>
</dbReference>
<dbReference type="GO" id="GO:0006289">
    <property type="term" value="P:nucleotide-excision repair"/>
    <property type="evidence" value="ECO:0007669"/>
    <property type="project" value="InterPro"/>
</dbReference>
<evidence type="ECO:0000313" key="9">
    <source>
        <dbReference type="EMBL" id="KAJ3429891.1"/>
    </source>
</evidence>
<evidence type="ECO:0000256" key="2">
    <source>
        <dbReference type="ARBA" id="ARBA00007132"/>
    </source>
</evidence>
<dbReference type="Gene3D" id="3.30.70.2610">
    <property type="match status" value="1"/>
</dbReference>
<dbReference type="PANTHER" id="PTHR13152:SF0">
    <property type="entry name" value="GENERAL TRANSCRIPTION FACTOR IIH SUBUNIT 4"/>
    <property type="match status" value="1"/>
</dbReference>